<dbReference type="AlphaFoldDB" id="A0A8X6G713"/>
<protein>
    <submittedName>
        <fullName evidence="2">Uncharacterized protein</fullName>
    </submittedName>
</protein>
<organism evidence="2 3">
    <name type="scientific">Trichonephila clavata</name>
    <name type="common">Joro spider</name>
    <name type="synonym">Nephila clavata</name>
    <dbReference type="NCBI Taxonomy" id="2740835"/>
    <lineage>
        <taxon>Eukaryota</taxon>
        <taxon>Metazoa</taxon>
        <taxon>Ecdysozoa</taxon>
        <taxon>Arthropoda</taxon>
        <taxon>Chelicerata</taxon>
        <taxon>Arachnida</taxon>
        <taxon>Araneae</taxon>
        <taxon>Araneomorphae</taxon>
        <taxon>Entelegynae</taxon>
        <taxon>Araneoidea</taxon>
        <taxon>Nephilidae</taxon>
        <taxon>Trichonephila</taxon>
    </lineage>
</organism>
<evidence type="ECO:0000256" key="1">
    <source>
        <dbReference type="SAM" id="Phobius"/>
    </source>
</evidence>
<evidence type="ECO:0000313" key="2">
    <source>
        <dbReference type="EMBL" id="GFQ98380.1"/>
    </source>
</evidence>
<gene>
    <name evidence="2" type="ORF">TNCT_467621</name>
</gene>
<sequence>MFILDNDSECDAPRFDKTDLENKEKGKEVTRVKIPKDRIMLFFITSTCCVFLTQHANYAVLPKSQGFVRTMQSHVFVYVSTTQKCIQLFQCHDIFSQNCLLIHIKRIGIIPSSSQDEYFIKSTFLRMVS</sequence>
<comment type="caution">
    <text evidence="2">The sequence shown here is derived from an EMBL/GenBank/DDBJ whole genome shotgun (WGS) entry which is preliminary data.</text>
</comment>
<reference evidence="2" key="1">
    <citation type="submission" date="2020-07" db="EMBL/GenBank/DDBJ databases">
        <title>Multicomponent nature underlies the extraordinary mechanical properties of spider dragline silk.</title>
        <authorList>
            <person name="Kono N."/>
            <person name="Nakamura H."/>
            <person name="Mori M."/>
            <person name="Yoshida Y."/>
            <person name="Ohtoshi R."/>
            <person name="Malay A.D."/>
            <person name="Moran D.A.P."/>
            <person name="Tomita M."/>
            <person name="Numata K."/>
            <person name="Arakawa K."/>
        </authorList>
    </citation>
    <scope>NUCLEOTIDE SEQUENCE</scope>
</reference>
<keyword evidence="1" id="KW-0472">Membrane</keyword>
<keyword evidence="1" id="KW-0812">Transmembrane</keyword>
<evidence type="ECO:0000313" key="3">
    <source>
        <dbReference type="Proteomes" id="UP000887116"/>
    </source>
</evidence>
<keyword evidence="1" id="KW-1133">Transmembrane helix</keyword>
<keyword evidence="3" id="KW-1185">Reference proteome</keyword>
<accession>A0A8X6G713</accession>
<feature type="transmembrane region" description="Helical" evidence="1">
    <location>
        <begin position="39"/>
        <end position="61"/>
    </location>
</feature>
<name>A0A8X6G713_TRICU</name>
<dbReference type="Proteomes" id="UP000887116">
    <property type="component" value="Unassembled WGS sequence"/>
</dbReference>
<dbReference type="EMBL" id="BMAO01034710">
    <property type="protein sequence ID" value="GFQ98380.1"/>
    <property type="molecule type" value="Genomic_DNA"/>
</dbReference>
<proteinExistence type="predicted"/>